<dbReference type="SUPFAM" id="SSF52833">
    <property type="entry name" value="Thioredoxin-like"/>
    <property type="match status" value="1"/>
</dbReference>
<accession>A0A2P7BJM8</accession>
<protein>
    <recommendedName>
        <fullName evidence="3">DUF1223 domain-containing protein</fullName>
    </recommendedName>
</protein>
<reference evidence="2" key="1">
    <citation type="submission" date="2017-11" db="EMBL/GenBank/DDBJ databases">
        <authorList>
            <person name="Kuznetsova I."/>
            <person name="Sazanova A."/>
            <person name="Chirak E."/>
            <person name="Safronova V."/>
            <person name="Willems A."/>
        </authorList>
    </citation>
    <scope>NUCLEOTIDE SEQUENCE [LARGE SCALE GENOMIC DNA]</scope>
    <source>
        <strain evidence="2">STM 196</strain>
    </source>
</reference>
<dbReference type="Pfam" id="PF06764">
    <property type="entry name" value="DUF1223"/>
    <property type="match status" value="1"/>
</dbReference>
<dbReference type="PANTHER" id="PTHR36057">
    <property type="match status" value="1"/>
</dbReference>
<dbReference type="InterPro" id="IPR036249">
    <property type="entry name" value="Thioredoxin-like_sf"/>
</dbReference>
<evidence type="ECO:0000313" key="2">
    <source>
        <dbReference type="Proteomes" id="UP000241444"/>
    </source>
</evidence>
<dbReference type="PANTHER" id="PTHR36057:SF1">
    <property type="entry name" value="LIPOPROTEIN LIPID ATTACHMENT SITE-LIKE PROTEIN, PUTATIVE (DUF1223)-RELATED"/>
    <property type="match status" value="1"/>
</dbReference>
<evidence type="ECO:0008006" key="3">
    <source>
        <dbReference type="Google" id="ProtNLM"/>
    </source>
</evidence>
<organism evidence="1 2">
    <name type="scientific">Phyllobacterium brassicacearum</name>
    <dbReference type="NCBI Taxonomy" id="314235"/>
    <lineage>
        <taxon>Bacteria</taxon>
        <taxon>Pseudomonadati</taxon>
        <taxon>Pseudomonadota</taxon>
        <taxon>Alphaproteobacteria</taxon>
        <taxon>Hyphomicrobiales</taxon>
        <taxon>Phyllobacteriaceae</taxon>
        <taxon>Phyllobacterium</taxon>
    </lineage>
</organism>
<evidence type="ECO:0000313" key="1">
    <source>
        <dbReference type="EMBL" id="PSH66635.1"/>
    </source>
</evidence>
<gene>
    <name evidence="1" type="ORF">CU102_19190</name>
</gene>
<proteinExistence type="predicted"/>
<dbReference type="EMBL" id="PGGO01000015">
    <property type="protein sequence ID" value="PSH66635.1"/>
    <property type="molecule type" value="Genomic_DNA"/>
</dbReference>
<dbReference type="OrthoDB" id="9808254at2"/>
<sequence>MEPVPLPALSRRILIGAPLLAAAAYVLPVCAENVGKKPDGVVELYTSQGCGSCPPADAILKQLATEGKVVALAFHVDYWDYRGWTDNLALPENTDRQNAYRTALGLNGIYTPQVIINGREHVNGQDGQKIRRRISEMRDTGTGLTVPVSIDKTAPDRLLIDIGAGQATKNPVRVLLAYFNRETIVAIPDGENVGRKVNYSNSVRAMETVGMWDGNAQQIEIPLSEIASKKATGCAVLLQEMLGEGKPGPIIGASIMAAKS</sequence>
<dbReference type="Proteomes" id="UP000241444">
    <property type="component" value="Unassembled WGS sequence"/>
</dbReference>
<keyword evidence="2" id="KW-1185">Reference proteome</keyword>
<dbReference type="InterPro" id="IPR010634">
    <property type="entry name" value="DUF1223"/>
</dbReference>
<dbReference type="AlphaFoldDB" id="A0A2P7BJM8"/>
<name>A0A2P7BJM8_9HYPH</name>
<comment type="caution">
    <text evidence="1">The sequence shown here is derived from an EMBL/GenBank/DDBJ whole genome shotgun (WGS) entry which is preliminary data.</text>
</comment>